<accession>A0A1H6YNU6</accession>
<dbReference type="InterPro" id="IPR011989">
    <property type="entry name" value="ARM-like"/>
</dbReference>
<name>A0A1H6YNU6_9DEIO</name>
<dbReference type="AlphaFoldDB" id="A0A1H6YNU6"/>
<keyword evidence="2" id="KW-1185">Reference proteome</keyword>
<dbReference type="InterPro" id="IPR016024">
    <property type="entry name" value="ARM-type_fold"/>
</dbReference>
<dbReference type="Gene3D" id="1.25.10.10">
    <property type="entry name" value="Leucine-rich Repeat Variant"/>
    <property type="match status" value="1"/>
</dbReference>
<dbReference type="InterPro" id="IPR004830">
    <property type="entry name" value="LRR_variant"/>
</dbReference>
<organism evidence="1 2">
    <name type="scientific">Deinococcus reticulitermitis</name>
    <dbReference type="NCBI Taxonomy" id="856736"/>
    <lineage>
        <taxon>Bacteria</taxon>
        <taxon>Thermotogati</taxon>
        <taxon>Deinococcota</taxon>
        <taxon>Deinococci</taxon>
        <taxon>Deinococcales</taxon>
        <taxon>Deinococcaceae</taxon>
        <taxon>Deinococcus</taxon>
    </lineage>
</organism>
<dbReference type="EMBL" id="FNZA01000007">
    <property type="protein sequence ID" value="SEJ38912.1"/>
    <property type="molecule type" value="Genomic_DNA"/>
</dbReference>
<reference evidence="2" key="1">
    <citation type="submission" date="2016-10" db="EMBL/GenBank/DDBJ databases">
        <authorList>
            <person name="Varghese N."/>
            <person name="Submissions S."/>
        </authorList>
    </citation>
    <scope>NUCLEOTIDE SEQUENCE [LARGE SCALE GENOMIC DNA]</scope>
    <source>
        <strain evidence="2">CGMCC 1.10218</strain>
    </source>
</reference>
<gene>
    <name evidence="1" type="ORF">SAMN04488058_10763</name>
</gene>
<proteinExistence type="predicted"/>
<evidence type="ECO:0000313" key="1">
    <source>
        <dbReference type="EMBL" id="SEJ38912.1"/>
    </source>
</evidence>
<dbReference type="RefSeq" id="WP_092264384.1">
    <property type="nucleotide sequence ID" value="NZ_FNZA01000007.1"/>
</dbReference>
<dbReference type="STRING" id="856736.SAMN04488058_10763"/>
<dbReference type="SUPFAM" id="SSF48371">
    <property type="entry name" value="ARM repeat"/>
    <property type="match status" value="1"/>
</dbReference>
<protein>
    <submittedName>
        <fullName evidence="1">Leucine rich repeat variant</fullName>
    </submittedName>
</protein>
<evidence type="ECO:0000313" key="2">
    <source>
        <dbReference type="Proteomes" id="UP000199223"/>
    </source>
</evidence>
<dbReference type="Pfam" id="PF01816">
    <property type="entry name" value="LRV"/>
    <property type="match status" value="1"/>
</dbReference>
<sequence>MPDRLPLAPQTPAADLARLARAPEPEWRAAAAAHPNTPAALLADLGAEFPGEVLGNPALPLLRLAEPGLLGRWPAPTLAALAGRPGAPDWLLRLGAAHVRIEVQLAVVVHPELPDDVLAHLARSPFWTVREIVARRPTLPAALLEILARDLDYGVRLTVAGREDLPPEVYTRLRGDPHPLVQAVILLSEV</sequence>
<dbReference type="OrthoDB" id="68368at2"/>
<dbReference type="Proteomes" id="UP000199223">
    <property type="component" value="Unassembled WGS sequence"/>
</dbReference>